<dbReference type="RefSeq" id="WP_338088182.1">
    <property type="nucleotide sequence ID" value="NZ_AZFI01000125.1"/>
</dbReference>
<keyword evidence="4" id="KW-0597">Phosphoprotein</keyword>
<dbReference type="CDD" id="cd00075">
    <property type="entry name" value="HATPase"/>
    <property type="match status" value="1"/>
</dbReference>
<comment type="caution">
    <text evidence="9">The sequence shown here is derived from an EMBL/GenBank/DDBJ whole genome shotgun (WGS) entry which is preliminary data.</text>
</comment>
<accession>A0ABR5PIZ0</accession>
<proteinExistence type="predicted"/>
<comment type="subcellular location">
    <subcellularLocation>
        <location evidence="2">Membrane</location>
    </subcellularLocation>
</comment>
<evidence type="ECO:0000256" key="5">
    <source>
        <dbReference type="ARBA" id="ARBA00022679"/>
    </source>
</evidence>
<dbReference type="Pfam" id="PF02518">
    <property type="entry name" value="HATPase_c"/>
    <property type="match status" value="1"/>
</dbReference>
<dbReference type="InterPro" id="IPR005467">
    <property type="entry name" value="His_kinase_dom"/>
</dbReference>
<evidence type="ECO:0000256" key="4">
    <source>
        <dbReference type="ARBA" id="ARBA00022553"/>
    </source>
</evidence>
<dbReference type="InterPro" id="IPR004358">
    <property type="entry name" value="Sig_transdc_His_kin-like_C"/>
</dbReference>
<keyword evidence="6 9" id="KW-0418">Kinase</keyword>
<dbReference type="Gene3D" id="3.30.565.10">
    <property type="entry name" value="Histidine kinase-like ATPase, C-terminal domain"/>
    <property type="match status" value="1"/>
</dbReference>
<keyword evidence="7" id="KW-0902">Two-component regulatory system</keyword>
<name>A0ABR5PIZ0_9LACO</name>
<dbReference type="PROSITE" id="PS50109">
    <property type="entry name" value="HIS_KIN"/>
    <property type="match status" value="1"/>
</dbReference>
<dbReference type="CDD" id="cd00082">
    <property type="entry name" value="HisKA"/>
    <property type="match status" value="1"/>
</dbReference>
<feature type="domain" description="Histidine kinase" evidence="8">
    <location>
        <begin position="17"/>
        <end position="232"/>
    </location>
</feature>
<sequence>MKPILRSWKRQQEFSSNAAHELRTPLTVIQNQMEFLLTKPRDQVMDHAVEVSTTLDEVKHMKVLSSQLLTLARSDSGMIQINKQEVDIEPWLNKVIQPFGEIADSQNKVLNTNLLAQGRVNFDADLVRQLLVILLDNALKYTPSGGSINVSAKVNKKNLVFEILDTGRGIDDPEKEKIFDRFYRTDKSRNSKTGGNGLGLSIAKWIVDEHHGKISVHDNYPTGTIFKVVLPE</sequence>
<dbReference type="PANTHER" id="PTHR45453">
    <property type="entry name" value="PHOSPHATE REGULON SENSOR PROTEIN PHOR"/>
    <property type="match status" value="1"/>
</dbReference>
<dbReference type="InterPro" id="IPR036097">
    <property type="entry name" value="HisK_dim/P_sf"/>
</dbReference>
<dbReference type="SUPFAM" id="SSF47384">
    <property type="entry name" value="Homodimeric domain of signal transducing histidine kinase"/>
    <property type="match status" value="1"/>
</dbReference>
<dbReference type="InterPro" id="IPR003594">
    <property type="entry name" value="HATPase_dom"/>
</dbReference>
<evidence type="ECO:0000256" key="7">
    <source>
        <dbReference type="ARBA" id="ARBA00023012"/>
    </source>
</evidence>
<dbReference type="PANTHER" id="PTHR45453:SF1">
    <property type="entry name" value="PHOSPHATE REGULON SENSOR PROTEIN PHOR"/>
    <property type="match status" value="1"/>
</dbReference>
<reference evidence="9 10" key="1">
    <citation type="journal article" date="2015" name="Genome Announc.">
        <title>Expanding the biotechnology potential of lactobacilli through comparative genomics of 213 strains and associated genera.</title>
        <authorList>
            <person name="Sun Z."/>
            <person name="Harris H.M."/>
            <person name="McCann A."/>
            <person name="Guo C."/>
            <person name="Argimon S."/>
            <person name="Zhang W."/>
            <person name="Yang X."/>
            <person name="Jeffery I.B."/>
            <person name="Cooney J.C."/>
            <person name="Kagawa T.F."/>
            <person name="Liu W."/>
            <person name="Song Y."/>
            <person name="Salvetti E."/>
            <person name="Wrobel A."/>
            <person name="Rasinkangas P."/>
            <person name="Parkhill J."/>
            <person name="Rea M.C."/>
            <person name="O'Sullivan O."/>
            <person name="Ritari J."/>
            <person name="Douillard F.P."/>
            <person name="Paul Ross R."/>
            <person name="Yang R."/>
            <person name="Briner A.E."/>
            <person name="Felis G.E."/>
            <person name="de Vos W.M."/>
            <person name="Barrangou R."/>
            <person name="Klaenhammer T.R."/>
            <person name="Caufield P.W."/>
            <person name="Cui Y."/>
            <person name="Zhang H."/>
            <person name="O'Toole P.W."/>
        </authorList>
    </citation>
    <scope>NUCLEOTIDE SEQUENCE [LARGE SCALE GENOMIC DNA]</scope>
    <source>
        <strain evidence="9 10">DSM 15836</strain>
    </source>
</reference>
<evidence type="ECO:0000256" key="1">
    <source>
        <dbReference type="ARBA" id="ARBA00000085"/>
    </source>
</evidence>
<dbReference type="Proteomes" id="UP000051217">
    <property type="component" value="Unassembled WGS sequence"/>
</dbReference>
<dbReference type="EMBL" id="AZFI01000125">
    <property type="protein sequence ID" value="KRM25571.1"/>
    <property type="molecule type" value="Genomic_DNA"/>
</dbReference>
<evidence type="ECO:0000256" key="2">
    <source>
        <dbReference type="ARBA" id="ARBA00004370"/>
    </source>
</evidence>
<dbReference type="Pfam" id="PF00512">
    <property type="entry name" value="HisKA"/>
    <property type="match status" value="1"/>
</dbReference>
<dbReference type="SMART" id="SM00388">
    <property type="entry name" value="HisKA"/>
    <property type="match status" value="1"/>
</dbReference>
<dbReference type="EC" id="2.7.13.3" evidence="3"/>
<evidence type="ECO:0000259" key="8">
    <source>
        <dbReference type="PROSITE" id="PS50109"/>
    </source>
</evidence>
<gene>
    <name evidence="9" type="ORF">FC65_GL000305</name>
</gene>
<dbReference type="GO" id="GO:0016301">
    <property type="term" value="F:kinase activity"/>
    <property type="evidence" value="ECO:0007669"/>
    <property type="project" value="UniProtKB-KW"/>
</dbReference>
<organism evidence="9 10">
    <name type="scientific">Ligilactobacillus acidipiscis DSM 15836</name>
    <dbReference type="NCBI Taxonomy" id="1423716"/>
    <lineage>
        <taxon>Bacteria</taxon>
        <taxon>Bacillati</taxon>
        <taxon>Bacillota</taxon>
        <taxon>Bacilli</taxon>
        <taxon>Lactobacillales</taxon>
        <taxon>Lactobacillaceae</taxon>
        <taxon>Ligilactobacillus</taxon>
    </lineage>
</organism>
<evidence type="ECO:0000313" key="10">
    <source>
        <dbReference type="Proteomes" id="UP000051217"/>
    </source>
</evidence>
<dbReference type="Gene3D" id="1.10.287.130">
    <property type="match status" value="1"/>
</dbReference>
<evidence type="ECO:0000313" key="9">
    <source>
        <dbReference type="EMBL" id="KRM25571.1"/>
    </source>
</evidence>
<evidence type="ECO:0000256" key="3">
    <source>
        <dbReference type="ARBA" id="ARBA00012438"/>
    </source>
</evidence>
<dbReference type="InterPro" id="IPR003661">
    <property type="entry name" value="HisK_dim/P_dom"/>
</dbReference>
<keyword evidence="10" id="KW-1185">Reference proteome</keyword>
<evidence type="ECO:0000256" key="6">
    <source>
        <dbReference type="ARBA" id="ARBA00022777"/>
    </source>
</evidence>
<dbReference type="InterPro" id="IPR036890">
    <property type="entry name" value="HATPase_C_sf"/>
</dbReference>
<protein>
    <recommendedName>
        <fullName evidence="3">histidine kinase</fullName>
        <ecNumber evidence="3">2.7.13.3</ecNumber>
    </recommendedName>
</protein>
<dbReference type="SUPFAM" id="SSF55874">
    <property type="entry name" value="ATPase domain of HSP90 chaperone/DNA topoisomerase II/histidine kinase"/>
    <property type="match status" value="1"/>
</dbReference>
<dbReference type="InterPro" id="IPR050351">
    <property type="entry name" value="BphY/WalK/GraS-like"/>
</dbReference>
<dbReference type="SMART" id="SM00387">
    <property type="entry name" value="HATPase_c"/>
    <property type="match status" value="1"/>
</dbReference>
<dbReference type="PRINTS" id="PR00344">
    <property type="entry name" value="BCTRLSENSOR"/>
</dbReference>
<comment type="catalytic activity">
    <reaction evidence="1">
        <text>ATP + protein L-histidine = ADP + protein N-phospho-L-histidine.</text>
        <dbReference type="EC" id="2.7.13.3"/>
    </reaction>
</comment>
<keyword evidence="5" id="KW-0808">Transferase</keyword>